<name>A0A0C9XAP9_9AGAR</name>
<accession>A0A0C9XAP9</accession>
<dbReference type="HOGENOM" id="CLU_115925_0_0_1"/>
<dbReference type="Proteomes" id="UP000054477">
    <property type="component" value="Unassembled WGS sequence"/>
</dbReference>
<dbReference type="OrthoDB" id="2961306at2759"/>
<dbReference type="AlphaFoldDB" id="A0A0C9XAP9"/>
<protein>
    <submittedName>
        <fullName evidence="2">Unplaced genomic scaffold K443scaffold_314, whole genome shotgun sequence</fullName>
    </submittedName>
</protein>
<reference evidence="2 3" key="1">
    <citation type="submission" date="2014-04" db="EMBL/GenBank/DDBJ databases">
        <authorList>
            <consortium name="DOE Joint Genome Institute"/>
            <person name="Kuo A."/>
            <person name="Kohler A."/>
            <person name="Nagy L.G."/>
            <person name="Floudas D."/>
            <person name="Copeland A."/>
            <person name="Barry K.W."/>
            <person name="Cichocki N."/>
            <person name="Veneault-Fourrey C."/>
            <person name="LaButti K."/>
            <person name="Lindquist E.A."/>
            <person name="Lipzen A."/>
            <person name="Lundell T."/>
            <person name="Morin E."/>
            <person name="Murat C."/>
            <person name="Sun H."/>
            <person name="Tunlid A."/>
            <person name="Henrissat B."/>
            <person name="Grigoriev I.V."/>
            <person name="Hibbett D.S."/>
            <person name="Martin F."/>
            <person name="Nordberg H.P."/>
            <person name="Cantor M.N."/>
            <person name="Hua S.X."/>
        </authorList>
    </citation>
    <scope>NUCLEOTIDE SEQUENCE [LARGE SCALE GENOMIC DNA]</scope>
    <source>
        <strain evidence="2 3">LaAM-08-1</strain>
    </source>
</reference>
<reference evidence="3" key="2">
    <citation type="submission" date="2015-01" db="EMBL/GenBank/DDBJ databases">
        <title>Evolutionary Origins and Diversification of the Mycorrhizal Mutualists.</title>
        <authorList>
            <consortium name="DOE Joint Genome Institute"/>
            <consortium name="Mycorrhizal Genomics Consortium"/>
            <person name="Kohler A."/>
            <person name="Kuo A."/>
            <person name="Nagy L.G."/>
            <person name="Floudas D."/>
            <person name="Copeland A."/>
            <person name="Barry K.W."/>
            <person name="Cichocki N."/>
            <person name="Veneault-Fourrey C."/>
            <person name="LaButti K."/>
            <person name="Lindquist E.A."/>
            <person name="Lipzen A."/>
            <person name="Lundell T."/>
            <person name="Morin E."/>
            <person name="Murat C."/>
            <person name="Riley R."/>
            <person name="Ohm R."/>
            <person name="Sun H."/>
            <person name="Tunlid A."/>
            <person name="Henrissat B."/>
            <person name="Grigoriev I.V."/>
            <person name="Hibbett D.S."/>
            <person name="Martin F."/>
        </authorList>
    </citation>
    <scope>NUCLEOTIDE SEQUENCE [LARGE SCALE GENOMIC DNA]</scope>
    <source>
        <strain evidence="3">LaAM-08-1</strain>
    </source>
</reference>
<keyword evidence="3" id="KW-1185">Reference proteome</keyword>
<evidence type="ECO:0000313" key="3">
    <source>
        <dbReference type="Proteomes" id="UP000054477"/>
    </source>
</evidence>
<feature type="signal peptide" evidence="1">
    <location>
        <begin position="1"/>
        <end position="21"/>
    </location>
</feature>
<feature type="chain" id="PRO_5002206254" evidence="1">
    <location>
        <begin position="22"/>
        <end position="179"/>
    </location>
</feature>
<keyword evidence="1" id="KW-0732">Signal</keyword>
<evidence type="ECO:0000256" key="1">
    <source>
        <dbReference type="SAM" id="SignalP"/>
    </source>
</evidence>
<proteinExistence type="predicted"/>
<organism evidence="2 3">
    <name type="scientific">Laccaria amethystina LaAM-08-1</name>
    <dbReference type="NCBI Taxonomy" id="1095629"/>
    <lineage>
        <taxon>Eukaryota</taxon>
        <taxon>Fungi</taxon>
        <taxon>Dikarya</taxon>
        <taxon>Basidiomycota</taxon>
        <taxon>Agaricomycotina</taxon>
        <taxon>Agaricomycetes</taxon>
        <taxon>Agaricomycetidae</taxon>
        <taxon>Agaricales</taxon>
        <taxon>Agaricineae</taxon>
        <taxon>Hydnangiaceae</taxon>
        <taxon>Laccaria</taxon>
    </lineage>
</organism>
<evidence type="ECO:0000313" key="2">
    <source>
        <dbReference type="EMBL" id="KIJ93347.1"/>
    </source>
</evidence>
<dbReference type="EMBL" id="KN838849">
    <property type="protein sequence ID" value="KIJ93347.1"/>
    <property type="molecule type" value="Genomic_DNA"/>
</dbReference>
<sequence length="179" mass="19391">MHIPSVLSSVVLLLATSLVSASDICAYTDRACMGTYSCCLNVAKGACCSWRNNFGWSVKYQNMPASWFGRAYSDSTCQRQAVGISPLVIGPLCTSVLNNVNANWLSAGWGPGGGIPRRDTEDHVDDLNCVRPNVIGFTTEDGKEHLVKVPEGMVDELNEWVKTENFAKLLELESVSGDA</sequence>
<gene>
    <name evidence="2" type="ORF">K443DRAFT_402238</name>
</gene>